<keyword evidence="5" id="KW-0547">Nucleotide-binding</keyword>
<keyword evidence="6" id="KW-0418">Kinase</keyword>
<dbReference type="EMBL" id="CP030850">
    <property type="protein sequence ID" value="AXE19105.1"/>
    <property type="molecule type" value="Genomic_DNA"/>
</dbReference>
<dbReference type="PROSITE" id="PS50109">
    <property type="entry name" value="HIS_KIN"/>
    <property type="match status" value="1"/>
</dbReference>
<dbReference type="Proteomes" id="UP000251993">
    <property type="component" value="Chromosome"/>
</dbReference>
<dbReference type="KEGG" id="run:DR864_15780"/>
<keyword evidence="9" id="KW-1133">Transmembrane helix</keyword>
<dbReference type="EC" id="2.7.13.3" evidence="2"/>
<dbReference type="Pfam" id="PF07730">
    <property type="entry name" value="HisKA_3"/>
    <property type="match status" value="1"/>
</dbReference>
<evidence type="ECO:0000256" key="2">
    <source>
        <dbReference type="ARBA" id="ARBA00012438"/>
    </source>
</evidence>
<dbReference type="Gene3D" id="1.20.5.1930">
    <property type="match status" value="1"/>
</dbReference>
<evidence type="ECO:0000256" key="8">
    <source>
        <dbReference type="ARBA" id="ARBA00023012"/>
    </source>
</evidence>
<dbReference type="PANTHER" id="PTHR24421">
    <property type="entry name" value="NITRATE/NITRITE SENSOR PROTEIN NARX-RELATED"/>
    <property type="match status" value="1"/>
</dbReference>
<dbReference type="GO" id="GO:0000155">
    <property type="term" value="F:phosphorelay sensor kinase activity"/>
    <property type="evidence" value="ECO:0007669"/>
    <property type="project" value="InterPro"/>
</dbReference>
<proteinExistence type="predicted"/>
<keyword evidence="4" id="KW-0808">Transferase</keyword>
<dbReference type="InterPro" id="IPR013783">
    <property type="entry name" value="Ig-like_fold"/>
</dbReference>
<dbReference type="RefSeq" id="WP_114067887.1">
    <property type="nucleotide sequence ID" value="NZ_CP030850.1"/>
</dbReference>
<gene>
    <name evidence="11" type="ORF">DR864_15780</name>
</gene>
<feature type="domain" description="Histidine kinase" evidence="10">
    <location>
        <begin position="168"/>
        <end position="362"/>
    </location>
</feature>
<dbReference type="InterPro" id="IPR011712">
    <property type="entry name" value="Sig_transdc_His_kin_sub3_dim/P"/>
</dbReference>
<evidence type="ECO:0000313" key="11">
    <source>
        <dbReference type="EMBL" id="AXE19105.1"/>
    </source>
</evidence>
<evidence type="ECO:0000256" key="7">
    <source>
        <dbReference type="ARBA" id="ARBA00022840"/>
    </source>
</evidence>
<keyword evidence="8" id="KW-0902">Two-component regulatory system</keyword>
<dbReference type="PANTHER" id="PTHR24421:SF10">
    <property type="entry name" value="NITRATE_NITRITE SENSOR PROTEIN NARQ"/>
    <property type="match status" value="1"/>
</dbReference>
<dbReference type="AlphaFoldDB" id="A0A344TKD4"/>
<evidence type="ECO:0000256" key="4">
    <source>
        <dbReference type="ARBA" id="ARBA00022679"/>
    </source>
</evidence>
<keyword evidence="12" id="KW-1185">Reference proteome</keyword>
<name>A0A344TKD4_9BACT</name>
<sequence>MNKTTIGVWTWGLIFTVILQAVAQEKPRIISVISKGKAKTLTSQNTLALAALENDLIIEWKPCNCTYRYYTAGLDSDTVTLNYPVARYNNLKGGEYYFWVQVQQNGQWSKPAQITLEVEESITEEGWFWPAVAVYVLLLAGAAIYFFLLYNFRQKLKLQSLRNRIAADLHDEVGATLSSIAISTRLVEKKYGQQAPEMLSILQQIKTDSEETIQTIRDTVWTLNPSNDSVEQLLEKMRSLAFQLLTPQDISLNFNNQLSATETHRLQLSMEQRQNLYLIFKEALNNILKHAEASKVSITFKMNGQELLMNIADNGKGFDATQRYEGNGLKNYKKRAAESFMDVKLDSKTGEGTQLAVTVISI</sequence>
<evidence type="ECO:0000256" key="9">
    <source>
        <dbReference type="SAM" id="Phobius"/>
    </source>
</evidence>
<dbReference type="Gene3D" id="3.30.565.10">
    <property type="entry name" value="Histidine kinase-like ATPase, C-terminal domain"/>
    <property type="match status" value="1"/>
</dbReference>
<evidence type="ECO:0000256" key="5">
    <source>
        <dbReference type="ARBA" id="ARBA00022741"/>
    </source>
</evidence>
<dbReference type="OrthoDB" id="1523646at2"/>
<protein>
    <recommendedName>
        <fullName evidence="2">histidine kinase</fullName>
        <ecNumber evidence="2">2.7.13.3</ecNumber>
    </recommendedName>
</protein>
<organism evidence="11 12">
    <name type="scientific">Runella rosea</name>
    <dbReference type="NCBI Taxonomy" id="2259595"/>
    <lineage>
        <taxon>Bacteria</taxon>
        <taxon>Pseudomonadati</taxon>
        <taxon>Bacteroidota</taxon>
        <taxon>Cytophagia</taxon>
        <taxon>Cytophagales</taxon>
        <taxon>Spirosomataceae</taxon>
        <taxon>Runella</taxon>
    </lineage>
</organism>
<dbReference type="Pfam" id="PF02518">
    <property type="entry name" value="HATPase_c"/>
    <property type="match status" value="1"/>
</dbReference>
<dbReference type="InterPro" id="IPR003594">
    <property type="entry name" value="HATPase_dom"/>
</dbReference>
<evidence type="ECO:0000256" key="1">
    <source>
        <dbReference type="ARBA" id="ARBA00000085"/>
    </source>
</evidence>
<dbReference type="InterPro" id="IPR005467">
    <property type="entry name" value="His_kinase_dom"/>
</dbReference>
<dbReference type="Gene3D" id="2.60.40.10">
    <property type="entry name" value="Immunoglobulins"/>
    <property type="match status" value="1"/>
</dbReference>
<evidence type="ECO:0000256" key="3">
    <source>
        <dbReference type="ARBA" id="ARBA00022553"/>
    </source>
</evidence>
<dbReference type="GO" id="GO:0005524">
    <property type="term" value="F:ATP binding"/>
    <property type="evidence" value="ECO:0007669"/>
    <property type="project" value="UniProtKB-KW"/>
</dbReference>
<feature type="transmembrane region" description="Helical" evidence="9">
    <location>
        <begin position="127"/>
        <end position="152"/>
    </location>
</feature>
<evidence type="ECO:0000256" key="6">
    <source>
        <dbReference type="ARBA" id="ARBA00022777"/>
    </source>
</evidence>
<keyword evidence="3" id="KW-0597">Phosphoprotein</keyword>
<evidence type="ECO:0000259" key="10">
    <source>
        <dbReference type="PROSITE" id="PS50109"/>
    </source>
</evidence>
<comment type="catalytic activity">
    <reaction evidence="1">
        <text>ATP + protein L-histidine = ADP + protein N-phospho-L-histidine.</text>
        <dbReference type="EC" id="2.7.13.3"/>
    </reaction>
</comment>
<dbReference type="GO" id="GO:0046983">
    <property type="term" value="F:protein dimerization activity"/>
    <property type="evidence" value="ECO:0007669"/>
    <property type="project" value="InterPro"/>
</dbReference>
<reference evidence="11 12" key="1">
    <citation type="submission" date="2018-07" db="EMBL/GenBank/DDBJ databases">
        <title>Genome sequencing of Runella.</title>
        <authorList>
            <person name="Baek M.-G."/>
            <person name="Yi H."/>
        </authorList>
    </citation>
    <scope>NUCLEOTIDE SEQUENCE [LARGE SCALE GENOMIC DNA]</scope>
    <source>
        <strain evidence="11 12">HYN0085</strain>
    </source>
</reference>
<accession>A0A344TKD4</accession>
<dbReference type="InterPro" id="IPR050482">
    <property type="entry name" value="Sensor_HK_TwoCompSys"/>
</dbReference>
<dbReference type="GO" id="GO:0016020">
    <property type="term" value="C:membrane"/>
    <property type="evidence" value="ECO:0007669"/>
    <property type="project" value="InterPro"/>
</dbReference>
<keyword evidence="7" id="KW-0067">ATP-binding</keyword>
<keyword evidence="9" id="KW-0472">Membrane</keyword>
<dbReference type="InterPro" id="IPR036890">
    <property type="entry name" value="HATPase_C_sf"/>
</dbReference>
<dbReference type="SUPFAM" id="SSF55874">
    <property type="entry name" value="ATPase domain of HSP90 chaperone/DNA topoisomerase II/histidine kinase"/>
    <property type="match status" value="1"/>
</dbReference>
<keyword evidence="9" id="KW-0812">Transmembrane</keyword>
<evidence type="ECO:0000313" key="12">
    <source>
        <dbReference type="Proteomes" id="UP000251993"/>
    </source>
</evidence>
<dbReference type="CDD" id="cd16917">
    <property type="entry name" value="HATPase_UhpB-NarQ-NarX-like"/>
    <property type="match status" value="1"/>
</dbReference>